<organism evidence="1 2">
    <name type="scientific">Cuscuta campestris</name>
    <dbReference type="NCBI Taxonomy" id="132261"/>
    <lineage>
        <taxon>Eukaryota</taxon>
        <taxon>Viridiplantae</taxon>
        <taxon>Streptophyta</taxon>
        <taxon>Embryophyta</taxon>
        <taxon>Tracheophyta</taxon>
        <taxon>Spermatophyta</taxon>
        <taxon>Magnoliopsida</taxon>
        <taxon>eudicotyledons</taxon>
        <taxon>Gunneridae</taxon>
        <taxon>Pentapetalae</taxon>
        <taxon>asterids</taxon>
        <taxon>lamiids</taxon>
        <taxon>Solanales</taxon>
        <taxon>Convolvulaceae</taxon>
        <taxon>Cuscuteae</taxon>
        <taxon>Cuscuta</taxon>
        <taxon>Cuscuta subgen. Grammica</taxon>
        <taxon>Cuscuta sect. Cleistogrammica</taxon>
    </lineage>
</organism>
<sequence>MGQHDQGHRHGQRRDFSIENWEISRYDGNFSVTVSWDSNHFGQFARLWSNIGVSPSQIIIPAGFSLEGLKLFCKGLSELLKNTNGVSIQLPLPEPETVREGIRSIIGDKDEGWRCFQGIATDDRVDEEQQHHENRLCIDKTMETEVENMQKHTSLAEVPIDQDCLKIFHQVIRDNINLFKKSMANK</sequence>
<keyword evidence="2" id="KW-1185">Reference proteome</keyword>
<accession>A0A484L9N9</accession>
<evidence type="ECO:0000313" key="2">
    <source>
        <dbReference type="Proteomes" id="UP000595140"/>
    </source>
</evidence>
<name>A0A484L9N9_9ASTE</name>
<dbReference type="AlphaFoldDB" id="A0A484L9N9"/>
<dbReference type="EMBL" id="OOIL02001149">
    <property type="protein sequence ID" value="VFQ73122.1"/>
    <property type="molecule type" value="Genomic_DNA"/>
</dbReference>
<evidence type="ECO:0000313" key="1">
    <source>
        <dbReference type="EMBL" id="VFQ73122.1"/>
    </source>
</evidence>
<dbReference type="Proteomes" id="UP000595140">
    <property type="component" value="Unassembled WGS sequence"/>
</dbReference>
<gene>
    <name evidence="1" type="ORF">CCAM_LOCUS14898</name>
</gene>
<proteinExistence type="predicted"/>
<protein>
    <submittedName>
        <fullName evidence="1">Uncharacterized protein</fullName>
    </submittedName>
</protein>
<reference evidence="1 2" key="1">
    <citation type="submission" date="2018-04" db="EMBL/GenBank/DDBJ databases">
        <authorList>
            <person name="Vogel A."/>
        </authorList>
    </citation>
    <scope>NUCLEOTIDE SEQUENCE [LARGE SCALE GENOMIC DNA]</scope>
</reference>